<keyword evidence="3" id="KW-0547">Nucleotide-binding</keyword>
<keyword evidence="2" id="KW-0479">Metal-binding</keyword>
<dbReference type="Pfam" id="PF00271">
    <property type="entry name" value="Helicase_C"/>
    <property type="match status" value="1"/>
</dbReference>
<dbReference type="SMART" id="SM00487">
    <property type="entry name" value="DEXDc"/>
    <property type="match status" value="1"/>
</dbReference>
<dbReference type="CDD" id="cd18793">
    <property type="entry name" value="SF2_C_SNF"/>
    <property type="match status" value="1"/>
</dbReference>
<dbReference type="RefSeq" id="XP_018984719.1">
    <property type="nucleotide sequence ID" value="XM_019131813.1"/>
</dbReference>
<dbReference type="SMART" id="SM00184">
    <property type="entry name" value="RING"/>
    <property type="match status" value="1"/>
</dbReference>
<dbReference type="InterPro" id="IPR049730">
    <property type="entry name" value="SNF2/RAD54-like_C"/>
</dbReference>
<dbReference type="InterPro" id="IPR014001">
    <property type="entry name" value="Helicase_ATP-bd"/>
</dbReference>
<dbReference type="AlphaFoldDB" id="A0A1E3QNZ0"/>
<dbReference type="PROSITE" id="PS50089">
    <property type="entry name" value="ZF_RING_2"/>
    <property type="match status" value="1"/>
</dbReference>
<dbReference type="Gene3D" id="3.30.40.10">
    <property type="entry name" value="Zinc/RING finger domain, C3HC4 (zinc finger)"/>
    <property type="match status" value="1"/>
</dbReference>
<evidence type="ECO:0000256" key="3">
    <source>
        <dbReference type="ARBA" id="ARBA00022741"/>
    </source>
</evidence>
<dbReference type="PROSITE" id="PS51194">
    <property type="entry name" value="HELICASE_CTER"/>
    <property type="match status" value="1"/>
</dbReference>
<proteinExistence type="inferred from homology"/>
<evidence type="ECO:0000259" key="10">
    <source>
        <dbReference type="PROSITE" id="PS50089"/>
    </source>
</evidence>
<dbReference type="CDD" id="cd18008">
    <property type="entry name" value="DEXDc_SHPRH-like"/>
    <property type="match status" value="1"/>
</dbReference>
<dbReference type="SUPFAM" id="SSF57850">
    <property type="entry name" value="RING/U-box"/>
    <property type="match status" value="1"/>
</dbReference>
<dbReference type="InterPro" id="IPR017907">
    <property type="entry name" value="Znf_RING_CS"/>
</dbReference>
<dbReference type="PROSITE" id="PS51192">
    <property type="entry name" value="HELICASE_ATP_BIND_1"/>
    <property type="match status" value="1"/>
</dbReference>
<evidence type="ECO:0000313" key="14">
    <source>
        <dbReference type="Proteomes" id="UP000094336"/>
    </source>
</evidence>
<evidence type="ECO:0000256" key="6">
    <source>
        <dbReference type="ARBA" id="ARBA00022806"/>
    </source>
</evidence>
<evidence type="ECO:0000256" key="4">
    <source>
        <dbReference type="ARBA" id="ARBA00022771"/>
    </source>
</evidence>
<keyword evidence="4 9" id="KW-0863">Zinc-finger</keyword>
<keyword evidence="14" id="KW-1185">Reference proteome</keyword>
<protein>
    <recommendedName>
        <fullName evidence="15">RING-type domain-containing protein</fullName>
    </recommendedName>
</protein>
<evidence type="ECO:0000256" key="9">
    <source>
        <dbReference type="PROSITE-ProRule" id="PRU00175"/>
    </source>
</evidence>
<feature type="domain" description="RING-type" evidence="10">
    <location>
        <begin position="513"/>
        <end position="566"/>
    </location>
</feature>
<keyword evidence="6" id="KW-0347">Helicase</keyword>
<dbReference type="Pfam" id="PF00176">
    <property type="entry name" value="SNF2-rel_dom"/>
    <property type="match status" value="1"/>
</dbReference>
<dbReference type="GeneID" id="30149666"/>
<evidence type="ECO:0000259" key="12">
    <source>
        <dbReference type="PROSITE" id="PS51194"/>
    </source>
</evidence>
<evidence type="ECO:0000256" key="1">
    <source>
        <dbReference type="ARBA" id="ARBA00007025"/>
    </source>
</evidence>
<dbReference type="GO" id="GO:0005524">
    <property type="term" value="F:ATP binding"/>
    <property type="evidence" value="ECO:0007669"/>
    <property type="project" value="UniProtKB-KW"/>
</dbReference>
<organism evidence="13 14">
    <name type="scientific">Babjeviella inositovora NRRL Y-12698</name>
    <dbReference type="NCBI Taxonomy" id="984486"/>
    <lineage>
        <taxon>Eukaryota</taxon>
        <taxon>Fungi</taxon>
        <taxon>Dikarya</taxon>
        <taxon>Ascomycota</taxon>
        <taxon>Saccharomycotina</taxon>
        <taxon>Pichiomycetes</taxon>
        <taxon>Serinales incertae sedis</taxon>
        <taxon>Babjeviella</taxon>
    </lineage>
</organism>
<dbReference type="STRING" id="984486.A0A1E3QNZ0"/>
<gene>
    <name evidence="13" type="ORF">BABINDRAFT_37281</name>
</gene>
<evidence type="ECO:0000259" key="11">
    <source>
        <dbReference type="PROSITE" id="PS51192"/>
    </source>
</evidence>
<keyword evidence="5" id="KW-0378">Hydrolase</keyword>
<dbReference type="EMBL" id="KV454432">
    <property type="protein sequence ID" value="ODQ79391.1"/>
    <property type="molecule type" value="Genomic_DNA"/>
</dbReference>
<feature type="domain" description="Helicase ATP-binding" evidence="11">
    <location>
        <begin position="148"/>
        <end position="344"/>
    </location>
</feature>
<dbReference type="GO" id="GO:0005737">
    <property type="term" value="C:cytoplasm"/>
    <property type="evidence" value="ECO:0007669"/>
    <property type="project" value="TreeGrafter"/>
</dbReference>
<dbReference type="OrthoDB" id="423559at2759"/>
<dbReference type="PANTHER" id="PTHR45626">
    <property type="entry name" value="TRANSCRIPTION TERMINATION FACTOR 2-RELATED"/>
    <property type="match status" value="1"/>
</dbReference>
<dbReference type="SUPFAM" id="SSF52540">
    <property type="entry name" value="P-loop containing nucleoside triphosphate hydrolases"/>
    <property type="match status" value="2"/>
</dbReference>
<dbReference type="GO" id="GO:0004386">
    <property type="term" value="F:helicase activity"/>
    <property type="evidence" value="ECO:0007669"/>
    <property type="project" value="UniProtKB-KW"/>
</dbReference>
<evidence type="ECO:0000256" key="2">
    <source>
        <dbReference type="ARBA" id="ARBA00022723"/>
    </source>
</evidence>
<dbReference type="InterPro" id="IPR038718">
    <property type="entry name" value="SNF2-like_sf"/>
</dbReference>
<evidence type="ECO:0000256" key="7">
    <source>
        <dbReference type="ARBA" id="ARBA00022833"/>
    </source>
</evidence>
<dbReference type="InterPro" id="IPR001650">
    <property type="entry name" value="Helicase_C-like"/>
</dbReference>
<reference evidence="14" key="1">
    <citation type="submission" date="2016-05" db="EMBL/GenBank/DDBJ databases">
        <title>Comparative genomics of biotechnologically important yeasts.</title>
        <authorList>
            <consortium name="DOE Joint Genome Institute"/>
            <person name="Riley R."/>
            <person name="Haridas S."/>
            <person name="Wolfe K.H."/>
            <person name="Lopes M.R."/>
            <person name="Hittinger C.T."/>
            <person name="Goker M."/>
            <person name="Salamov A."/>
            <person name="Wisecaver J."/>
            <person name="Long T.M."/>
            <person name="Aerts A.L."/>
            <person name="Barry K."/>
            <person name="Choi C."/>
            <person name="Clum A."/>
            <person name="Coughlan A.Y."/>
            <person name="Deshpande S."/>
            <person name="Douglass A.P."/>
            <person name="Hanson S.J."/>
            <person name="Klenk H.-P."/>
            <person name="Labutti K."/>
            <person name="Lapidus A."/>
            <person name="Lindquist E."/>
            <person name="Lipzen A."/>
            <person name="Meier-Kolthoff J.P."/>
            <person name="Ohm R.A."/>
            <person name="Otillar R.P."/>
            <person name="Pangilinan J."/>
            <person name="Peng Y."/>
            <person name="Rokas A."/>
            <person name="Rosa C.A."/>
            <person name="Scheuner C."/>
            <person name="Sibirny A.A."/>
            <person name="Slot J.C."/>
            <person name="Stielow J.B."/>
            <person name="Sun H."/>
            <person name="Kurtzman C.P."/>
            <person name="Blackwell M."/>
            <person name="Grigoriev I.V."/>
            <person name="Jeffries T.W."/>
        </authorList>
    </citation>
    <scope>NUCLEOTIDE SEQUENCE [LARGE SCALE GENOMIC DNA]</scope>
    <source>
        <strain evidence="14">NRRL Y-12698</strain>
    </source>
</reference>
<dbReference type="InterPro" id="IPR027370">
    <property type="entry name" value="Znf-RING_euk"/>
</dbReference>
<dbReference type="PROSITE" id="PS00518">
    <property type="entry name" value="ZF_RING_1"/>
    <property type="match status" value="1"/>
</dbReference>
<dbReference type="GO" id="GO:0008094">
    <property type="term" value="F:ATP-dependent activity, acting on DNA"/>
    <property type="evidence" value="ECO:0007669"/>
    <property type="project" value="TreeGrafter"/>
</dbReference>
<sequence length="802" mass="90344">MAKLTAALNVVHDAAKYTALKRHHDTYKDILDTCDRTIKQHNRTVQETTHQLESLKLAYNSGLSQLHAVDPEASRAFAARVPAPRADPGYAPNIYNTALTDEDQNLEELINNMRPDEEIDAESVATPAALTISLLPHQRKGLAWLQQMEAKPSNKGGILADDMGLGKTVQALALILSRALEDRKRKTTLVVAPVALLKQWEAEIGSKVKPEHRLSVAIYQAGKKLKSFGHLARHDVVLVSYGTLSSEMKKHYKRVLAELDKERGSDLPGDDEGGDEGYVSPFFARNAVFHRVILDEAQWIKNKKTLASRSCAMVKASFRWCLSGTPMQNGVIELYPLIRFLKIRPYCVETRFRADIAVPIKNQSGNYGRDDTDQAMNRLRALLAALLLRRTKTSKIDGKPILSLPEKHVAMDKVVMVAEEDAFYKALEDQTAKKAQQLLQQKGVGTFLSIFTLLLRLRQACCHSYLVELGIRNAKEQAGETAWKGQYEDVIKLDGQVQRRVREEVEREETYSCAICYEPPESMEEVVLLSPCGHLLCRECVPSFFDRFAENEAPEGKRVAKCYACQRNAMEAHCIGYGMFEKVWVLGWARDRVVAHYTAASPRPKSRDQQVLELIRESGGEFTPLAKMDQAVTLVEEILAKDPLEKIIIFSQFTLLFNLLKLVLDAKGIQFLRYDGSMSGDERNNTIGRFYNEPERSVLLLSLKAGNVGLTLTCANHVIIMDPFWNPFVEEQAMDRAHRIGQHKEVFVHRLLISDTVEDRIMKLQETKKELVESALDEKGMKVAGSLGRQELGFLFGLNKLR</sequence>
<dbReference type="GO" id="GO:0005634">
    <property type="term" value="C:nucleus"/>
    <property type="evidence" value="ECO:0007669"/>
    <property type="project" value="TreeGrafter"/>
</dbReference>
<evidence type="ECO:0000313" key="13">
    <source>
        <dbReference type="EMBL" id="ODQ79391.1"/>
    </source>
</evidence>
<keyword evidence="8" id="KW-0067">ATP-binding</keyword>
<dbReference type="InterPro" id="IPR000330">
    <property type="entry name" value="SNF2_N"/>
</dbReference>
<dbReference type="SMART" id="SM00490">
    <property type="entry name" value="HELICc"/>
    <property type="match status" value="1"/>
</dbReference>
<dbReference type="Gene3D" id="3.40.50.300">
    <property type="entry name" value="P-loop containing nucleotide triphosphate hydrolases"/>
    <property type="match status" value="1"/>
</dbReference>
<dbReference type="InterPro" id="IPR001841">
    <property type="entry name" value="Znf_RING"/>
</dbReference>
<dbReference type="GO" id="GO:0000724">
    <property type="term" value="P:double-strand break repair via homologous recombination"/>
    <property type="evidence" value="ECO:0007669"/>
    <property type="project" value="TreeGrafter"/>
</dbReference>
<keyword evidence="7" id="KW-0862">Zinc</keyword>
<dbReference type="Proteomes" id="UP000094336">
    <property type="component" value="Unassembled WGS sequence"/>
</dbReference>
<feature type="domain" description="Helicase C-terminal" evidence="12">
    <location>
        <begin position="627"/>
        <end position="787"/>
    </location>
</feature>
<dbReference type="Gene3D" id="3.40.50.10810">
    <property type="entry name" value="Tandem AAA-ATPase domain"/>
    <property type="match status" value="1"/>
</dbReference>
<dbReference type="InterPro" id="IPR027417">
    <property type="entry name" value="P-loop_NTPase"/>
</dbReference>
<name>A0A1E3QNZ0_9ASCO</name>
<dbReference type="InterPro" id="IPR050628">
    <property type="entry name" value="SNF2_RAD54_helicase_TF"/>
</dbReference>
<evidence type="ECO:0000256" key="8">
    <source>
        <dbReference type="ARBA" id="ARBA00022840"/>
    </source>
</evidence>
<comment type="similarity">
    <text evidence="1">Belongs to the SNF2/RAD54 helicase family.</text>
</comment>
<dbReference type="PANTHER" id="PTHR45626:SF16">
    <property type="entry name" value="ATP-DEPENDENT HELICASE ULS1"/>
    <property type="match status" value="1"/>
</dbReference>
<evidence type="ECO:0008006" key="15">
    <source>
        <dbReference type="Google" id="ProtNLM"/>
    </source>
</evidence>
<dbReference type="Pfam" id="PF13445">
    <property type="entry name" value="zf-RING_UBOX"/>
    <property type="match status" value="1"/>
</dbReference>
<evidence type="ECO:0000256" key="5">
    <source>
        <dbReference type="ARBA" id="ARBA00022801"/>
    </source>
</evidence>
<dbReference type="GO" id="GO:0016787">
    <property type="term" value="F:hydrolase activity"/>
    <property type="evidence" value="ECO:0007669"/>
    <property type="project" value="UniProtKB-KW"/>
</dbReference>
<dbReference type="GO" id="GO:0008270">
    <property type="term" value="F:zinc ion binding"/>
    <property type="evidence" value="ECO:0007669"/>
    <property type="project" value="UniProtKB-KW"/>
</dbReference>
<dbReference type="InterPro" id="IPR013083">
    <property type="entry name" value="Znf_RING/FYVE/PHD"/>
</dbReference>
<accession>A0A1E3QNZ0</accession>